<proteinExistence type="predicted"/>
<comment type="caution">
    <text evidence="1">The sequence shown here is derived from an EMBL/GenBank/DDBJ whole genome shotgun (WGS) entry which is preliminary data.</text>
</comment>
<evidence type="ECO:0000313" key="1">
    <source>
        <dbReference type="EMBL" id="PWG66778.1"/>
    </source>
</evidence>
<reference evidence="1 2" key="1">
    <citation type="journal article" date="2018" name="Int. J. Syst. Evol. Microbiol.">
        <title>Bifidobacterium callitrichidarum sp. nov. from the faeces of the emperor tamarin (Saguinus imperator).</title>
        <authorList>
            <person name="Modesto M."/>
            <person name="Michelini S."/>
            <person name="Sansosti M.C."/>
            <person name="De Filippo C."/>
            <person name="Cavalieri D."/>
            <person name="Qvirist L."/>
            <person name="Andlid T."/>
            <person name="Spiezio C."/>
            <person name="Sandri C."/>
            <person name="Pascarelli S."/>
            <person name="Sgorbati B."/>
            <person name="Mattarelli P."/>
        </authorList>
    </citation>
    <scope>NUCLEOTIDE SEQUENCE [LARGE SCALE GENOMIC DNA]</scope>
    <source>
        <strain evidence="1 2">TRI 5</strain>
    </source>
</reference>
<keyword evidence="2" id="KW-1185">Reference proteome</keyword>
<evidence type="ECO:0000313" key="2">
    <source>
        <dbReference type="Proteomes" id="UP000245876"/>
    </source>
</evidence>
<dbReference type="AlphaFoldDB" id="A0A2U2NCG5"/>
<organism evidence="1 2">
    <name type="scientific">Bifidobacterium callitrichidarum</name>
    <dbReference type="NCBI Taxonomy" id="2052941"/>
    <lineage>
        <taxon>Bacteria</taxon>
        <taxon>Bacillati</taxon>
        <taxon>Actinomycetota</taxon>
        <taxon>Actinomycetes</taxon>
        <taxon>Bifidobacteriales</taxon>
        <taxon>Bifidobacteriaceae</taxon>
        <taxon>Bifidobacterium</taxon>
    </lineage>
</organism>
<protein>
    <submittedName>
        <fullName evidence="1">Uncharacterized protein</fullName>
    </submittedName>
</protein>
<sequence length="278" mass="31423">MGSISRDRLKRNGDQWDVYNAGETEACGFVLKLPNDKWVAYYMSGLHPIKLSRTYGQRGDAVWAVRFECKLTRKIIGDRYLDGTGSVDVCRAAAINPLYGEAGGQTKAWWLNLMDSLHLEDSDVRFEWRPGPSQKRMDVYFPGRLVVEQKANRVELDSNHASPDYGTACNQVNTYREQLEAVGQGCAVYSVCNYREFRAFLPDYRGKLIEVERFDLKLDDDAFRFKTFLYALLKDIPLKDAADVLNGTAPVGKSDLGPGLWSELTRFTHPKLSLALGC</sequence>
<dbReference type="RefSeq" id="WP_109056347.1">
    <property type="nucleotide sequence ID" value="NZ_QFFM01000003.1"/>
</dbReference>
<dbReference type="Proteomes" id="UP000245876">
    <property type="component" value="Unassembled WGS sequence"/>
</dbReference>
<dbReference type="OrthoDB" id="4280289at2"/>
<accession>A0A2U2NCG5</accession>
<name>A0A2U2NCG5_9BIFI</name>
<gene>
    <name evidence="1" type="ORF">DF196_02425</name>
</gene>
<dbReference type="EMBL" id="QFFM01000003">
    <property type="protein sequence ID" value="PWG66778.1"/>
    <property type="molecule type" value="Genomic_DNA"/>
</dbReference>